<keyword evidence="9" id="KW-1185">Reference proteome</keyword>
<dbReference type="Proteomes" id="UP000627205">
    <property type="component" value="Unassembled WGS sequence"/>
</dbReference>
<name>A0A8J3AWJ4_9BURK</name>
<reference evidence="8" key="2">
    <citation type="submission" date="2020-09" db="EMBL/GenBank/DDBJ databases">
        <authorList>
            <person name="Sun Q."/>
            <person name="Sedlacek I."/>
        </authorList>
    </citation>
    <scope>NUCLEOTIDE SEQUENCE</scope>
    <source>
        <strain evidence="8">CCM 7664</strain>
    </source>
</reference>
<dbReference type="InterPro" id="IPR003770">
    <property type="entry name" value="MLTG-like"/>
</dbReference>
<dbReference type="EC" id="4.2.2.29" evidence="7"/>
<dbReference type="PANTHER" id="PTHR30518:SF2">
    <property type="entry name" value="ENDOLYTIC MUREIN TRANSGLYCOSYLASE"/>
    <property type="match status" value="1"/>
</dbReference>
<proteinExistence type="inferred from homology"/>
<gene>
    <name evidence="7" type="primary">mltG</name>
    <name evidence="8" type="ORF">GCM10011430_18140</name>
</gene>
<dbReference type="EMBL" id="BMDP01000002">
    <property type="protein sequence ID" value="GGI54640.1"/>
    <property type="molecule type" value="Genomic_DNA"/>
</dbReference>
<comment type="caution">
    <text evidence="8">The sequence shown here is derived from an EMBL/GenBank/DDBJ whole genome shotgun (WGS) entry which is preliminary data.</text>
</comment>
<keyword evidence="3 7" id="KW-1133">Transmembrane helix</keyword>
<dbReference type="NCBIfam" id="TIGR00247">
    <property type="entry name" value="endolytic transglycosylase MltG"/>
    <property type="match status" value="1"/>
</dbReference>
<evidence type="ECO:0000256" key="6">
    <source>
        <dbReference type="ARBA" id="ARBA00023316"/>
    </source>
</evidence>
<keyword evidence="6 7" id="KW-0961">Cell wall biogenesis/degradation</keyword>
<evidence type="ECO:0000256" key="3">
    <source>
        <dbReference type="ARBA" id="ARBA00022989"/>
    </source>
</evidence>
<evidence type="ECO:0000313" key="9">
    <source>
        <dbReference type="Proteomes" id="UP000627205"/>
    </source>
</evidence>
<evidence type="ECO:0000256" key="1">
    <source>
        <dbReference type="ARBA" id="ARBA00022475"/>
    </source>
</evidence>
<keyword evidence="7" id="KW-0997">Cell inner membrane</keyword>
<evidence type="ECO:0000256" key="2">
    <source>
        <dbReference type="ARBA" id="ARBA00022692"/>
    </source>
</evidence>
<dbReference type="CDD" id="cd08010">
    <property type="entry name" value="MltG_like"/>
    <property type="match status" value="1"/>
</dbReference>
<keyword evidence="1 7" id="KW-1003">Cell membrane</keyword>
<dbReference type="Gene3D" id="3.30.160.60">
    <property type="entry name" value="Classic Zinc Finger"/>
    <property type="match status" value="1"/>
</dbReference>
<evidence type="ECO:0000256" key="5">
    <source>
        <dbReference type="ARBA" id="ARBA00023239"/>
    </source>
</evidence>
<organism evidence="8 9">
    <name type="scientific">Oxalicibacterium solurbis</name>
    <dbReference type="NCBI Taxonomy" id="69280"/>
    <lineage>
        <taxon>Bacteria</taxon>
        <taxon>Pseudomonadati</taxon>
        <taxon>Pseudomonadota</taxon>
        <taxon>Betaproteobacteria</taxon>
        <taxon>Burkholderiales</taxon>
        <taxon>Oxalobacteraceae</taxon>
        <taxon>Oxalicibacterium</taxon>
    </lineage>
</organism>
<dbReference type="HAMAP" id="MF_02065">
    <property type="entry name" value="MltG"/>
    <property type="match status" value="1"/>
</dbReference>
<reference evidence="8" key="1">
    <citation type="journal article" date="2014" name="Int. J. Syst. Evol. Microbiol.">
        <title>Complete genome sequence of Corynebacterium casei LMG S-19264T (=DSM 44701T), isolated from a smear-ripened cheese.</title>
        <authorList>
            <consortium name="US DOE Joint Genome Institute (JGI-PGF)"/>
            <person name="Walter F."/>
            <person name="Albersmeier A."/>
            <person name="Kalinowski J."/>
            <person name="Ruckert C."/>
        </authorList>
    </citation>
    <scope>NUCLEOTIDE SEQUENCE</scope>
    <source>
        <strain evidence="8">CCM 7664</strain>
    </source>
</reference>
<dbReference type="GO" id="GO:0005886">
    <property type="term" value="C:plasma membrane"/>
    <property type="evidence" value="ECO:0007669"/>
    <property type="project" value="UniProtKB-UniRule"/>
</dbReference>
<comment type="function">
    <text evidence="7">Functions as a peptidoglycan terminase that cleaves nascent peptidoglycan strands endolytically to terminate their elongation.</text>
</comment>
<evidence type="ECO:0000256" key="4">
    <source>
        <dbReference type="ARBA" id="ARBA00023136"/>
    </source>
</evidence>
<dbReference type="Pfam" id="PF02618">
    <property type="entry name" value="YceG"/>
    <property type="match status" value="1"/>
</dbReference>
<keyword evidence="5 7" id="KW-0456">Lyase</keyword>
<protein>
    <recommendedName>
        <fullName evidence="7">Endolytic murein transglycosylase</fullName>
        <ecNumber evidence="7">4.2.2.29</ecNumber>
    </recommendedName>
    <alternativeName>
        <fullName evidence="7">Peptidoglycan lytic transglycosylase</fullName>
    </alternativeName>
    <alternativeName>
        <fullName evidence="7">Peptidoglycan polymerization terminase</fullName>
    </alternativeName>
</protein>
<evidence type="ECO:0000256" key="7">
    <source>
        <dbReference type="HAMAP-Rule" id="MF_02065"/>
    </source>
</evidence>
<comment type="catalytic activity">
    <reaction evidence="7">
        <text>a peptidoglycan chain = a peptidoglycan chain with N-acetyl-1,6-anhydromuramyl-[peptide] at the reducing end + a peptidoglycan chain with N-acetylglucosamine at the non-reducing end.</text>
        <dbReference type="EC" id="4.2.2.29"/>
    </reaction>
</comment>
<dbReference type="PANTHER" id="PTHR30518">
    <property type="entry name" value="ENDOLYTIC MUREIN TRANSGLYCOSYLASE"/>
    <property type="match status" value="1"/>
</dbReference>
<accession>A0A8J3AWJ4</accession>
<dbReference type="GO" id="GO:0071555">
    <property type="term" value="P:cell wall organization"/>
    <property type="evidence" value="ECO:0007669"/>
    <property type="project" value="UniProtKB-KW"/>
</dbReference>
<keyword evidence="4 7" id="KW-0472">Membrane</keyword>
<dbReference type="GO" id="GO:0008932">
    <property type="term" value="F:lytic endotransglycosylase activity"/>
    <property type="evidence" value="ECO:0007669"/>
    <property type="project" value="UniProtKB-UniRule"/>
</dbReference>
<sequence length="335" mass="37354">MQSSDLIKRLFKLLILLAIVAAAFGYWAQRPILDEGQPSIEFTIAQGSSLRSSMRQIENAGVPAHPLMLTALAQLTGNSTKLKAGTYELKPGTSPLRLIQQLVRGEFAQEALIIIEGWTFAQMRAEIDAHPGLKHETLGMSDRELMAKISSEYTMPEGLFYPDTYMFAKNSSDLQIYRQAHRLMLKKLDTEWQQRDTSLPYATPYQALTMASIIEKETGRKSERDMIAAVFVNRLRVGMPLQTDPTVIYGMGESFKGNIRRKDLLTDTPHNTYTRPGLPPTPISLPGAESLHAALHPANSNALYFVARGDGTSQFSSNLADHNNAVNKYQRRLGQ</sequence>
<dbReference type="Gene3D" id="3.30.1490.480">
    <property type="entry name" value="Endolytic murein transglycosylase"/>
    <property type="match status" value="1"/>
</dbReference>
<keyword evidence="8" id="KW-0449">Lipoprotein</keyword>
<comment type="similarity">
    <text evidence="7">Belongs to the transglycosylase MltG family.</text>
</comment>
<feature type="site" description="Important for catalytic activity" evidence="7">
    <location>
        <position position="217"/>
    </location>
</feature>
<keyword evidence="2 7" id="KW-0812">Transmembrane</keyword>
<dbReference type="GO" id="GO:0009252">
    <property type="term" value="P:peptidoglycan biosynthetic process"/>
    <property type="evidence" value="ECO:0007669"/>
    <property type="project" value="UniProtKB-UniRule"/>
</dbReference>
<evidence type="ECO:0000313" key="8">
    <source>
        <dbReference type="EMBL" id="GGI54640.1"/>
    </source>
</evidence>
<dbReference type="AlphaFoldDB" id="A0A8J3AWJ4"/>